<protein>
    <submittedName>
        <fullName evidence="1">Uncharacterized protein</fullName>
    </submittedName>
</protein>
<dbReference type="Proteomes" id="UP001166674">
    <property type="component" value="Unassembled WGS sequence"/>
</dbReference>
<sequence>MEFRFRSGGGLRRGEAQAGECPEHCCSCRKCKAQHFQKGREVSAERPLATSGLQWTGWVWRAVGAAPLSSCGPAFLLSLVLAGERGSYLPTSPKVWCAGHTVSSEAFGAPQREQYTL</sequence>
<gene>
    <name evidence="1" type="ORF">SUZIE_197305</name>
</gene>
<name>A0AA41NDK3_SCICA</name>
<dbReference type="EMBL" id="JAATJV010422048">
    <property type="protein sequence ID" value="MBZ3888308.1"/>
    <property type="molecule type" value="Genomic_DNA"/>
</dbReference>
<accession>A0AA41NDK3</accession>
<evidence type="ECO:0000313" key="2">
    <source>
        <dbReference type="Proteomes" id="UP001166674"/>
    </source>
</evidence>
<keyword evidence="2" id="KW-1185">Reference proteome</keyword>
<proteinExistence type="predicted"/>
<evidence type="ECO:0000313" key="1">
    <source>
        <dbReference type="EMBL" id="MBZ3888308.1"/>
    </source>
</evidence>
<reference evidence="1" key="1">
    <citation type="submission" date="2020-03" db="EMBL/GenBank/DDBJ databases">
        <title>Studies in the Genomics of Life Span.</title>
        <authorList>
            <person name="Glass D."/>
        </authorList>
    </citation>
    <scope>NUCLEOTIDE SEQUENCE</scope>
    <source>
        <strain evidence="1">SUZIE</strain>
        <tissue evidence="1">Muscle</tissue>
    </source>
</reference>
<dbReference type="AlphaFoldDB" id="A0AA41NDK3"/>
<organism evidence="1 2">
    <name type="scientific">Sciurus carolinensis</name>
    <name type="common">Eastern gray squirrel</name>
    <dbReference type="NCBI Taxonomy" id="30640"/>
    <lineage>
        <taxon>Eukaryota</taxon>
        <taxon>Metazoa</taxon>
        <taxon>Chordata</taxon>
        <taxon>Craniata</taxon>
        <taxon>Vertebrata</taxon>
        <taxon>Euteleostomi</taxon>
        <taxon>Mammalia</taxon>
        <taxon>Eutheria</taxon>
        <taxon>Euarchontoglires</taxon>
        <taxon>Glires</taxon>
        <taxon>Rodentia</taxon>
        <taxon>Sciuromorpha</taxon>
        <taxon>Sciuridae</taxon>
        <taxon>Sciurinae</taxon>
        <taxon>Sciurini</taxon>
        <taxon>Sciurus</taxon>
    </lineage>
</organism>
<comment type="caution">
    <text evidence="1">The sequence shown here is derived from an EMBL/GenBank/DDBJ whole genome shotgun (WGS) entry which is preliminary data.</text>
</comment>